<feature type="transmembrane region" description="Helical" evidence="1">
    <location>
        <begin position="46"/>
        <end position="66"/>
    </location>
</feature>
<keyword evidence="1" id="KW-1133">Transmembrane helix</keyword>
<protein>
    <submittedName>
        <fullName evidence="2">Uncharacterized protein</fullName>
    </submittedName>
</protein>
<dbReference type="EMBL" id="VSSQ01043053">
    <property type="protein sequence ID" value="MPM96703.1"/>
    <property type="molecule type" value="Genomic_DNA"/>
</dbReference>
<evidence type="ECO:0000313" key="2">
    <source>
        <dbReference type="EMBL" id="MPM96703.1"/>
    </source>
</evidence>
<organism evidence="2">
    <name type="scientific">bioreactor metagenome</name>
    <dbReference type="NCBI Taxonomy" id="1076179"/>
    <lineage>
        <taxon>unclassified sequences</taxon>
        <taxon>metagenomes</taxon>
        <taxon>ecological metagenomes</taxon>
    </lineage>
</organism>
<comment type="caution">
    <text evidence="2">The sequence shown here is derived from an EMBL/GenBank/DDBJ whole genome shotgun (WGS) entry which is preliminary data.</text>
</comment>
<sequence>MPHVTDALTRDGNTFAVYCPVSPISILAGPEIAISTGAVSKLPLTVTSLLATTFPTLAVTVVVFLFNEEIPPASRPISMPFSST</sequence>
<keyword evidence="1" id="KW-0812">Transmembrane</keyword>
<evidence type="ECO:0000256" key="1">
    <source>
        <dbReference type="SAM" id="Phobius"/>
    </source>
</evidence>
<name>A0A645E799_9ZZZZ</name>
<accession>A0A645E799</accession>
<reference evidence="2" key="1">
    <citation type="submission" date="2019-08" db="EMBL/GenBank/DDBJ databases">
        <authorList>
            <person name="Kucharzyk K."/>
            <person name="Murdoch R.W."/>
            <person name="Higgins S."/>
            <person name="Loffler F."/>
        </authorList>
    </citation>
    <scope>NUCLEOTIDE SEQUENCE</scope>
</reference>
<keyword evidence="1" id="KW-0472">Membrane</keyword>
<dbReference type="AlphaFoldDB" id="A0A645E799"/>
<gene>
    <name evidence="2" type="ORF">SDC9_143868</name>
</gene>
<proteinExistence type="predicted"/>